<dbReference type="InterPro" id="IPR011075">
    <property type="entry name" value="TetR_C"/>
</dbReference>
<organism evidence="6 7">
    <name type="scientific">Luteimicrobium xylanilyticum</name>
    <dbReference type="NCBI Taxonomy" id="1133546"/>
    <lineage>
        <taxon>Bacteria</taxon>
        <taxon>Bacillati</taxon>
        <taxon>Actinomycetota</taxon>
        <taxon>Actinomycetes</taxon>
        <taxon>Micrococcales</taxon>
        <taxon>Luteimicrobium</taxon>
    </lineage>
</organism>
<dbReference type="PANTHER" id="PTHR30055">
    <property type="entry name" value="HTH-TYPE TRANSCRIPTIONAL REGULATOR RUTR"/>
    <property type="match status" value="1"/>
</dbReference>
<protein>
    <submittedName>
        <fullName evidence="6">Putative HTH-type transcriptional regulator YdeS</fullName>
    </submittedName>
</protein>
<evidence type="ECO:0000256" key="4">
    <source>
        <dbReference type="PROSITE-ProRule" id="PRU00335"/>
    </source>
</evidence>
<gene>
    <name evidence="6" type="ORF">KDY119_03063</name>
</gene>
<dbReference type="InterPro" id="IPR009057">
    <property type="entry name" value="Homeodomain-like_sf"/>
</dbReference>
<dbReference type="Proteomes" id="UP000326702">
    <property type="component" value="Chromosome"/>
</dbReference>
<evidence type="ECO:0000256" key="3">
    <source>
        <dbReference type="ARBA" id="ARBA00023163"/>
    </source>
</evidence>
<dbReference type="PRINTS" id="PR00455">
    <property type="entry name" value="HTHTETR"/>
</dbReference>
<evidence type="ECO:0000256" key="2">
    <source>
        <dbReference type="ARBA" id="ARBA00023125"/>
    </source>
</evidence>
<dbReference type="Gene3D" id="1.10.357.10">
    <property type="entry name" value="Tetracycline Repressor, domain 2"/>
    <property type="match status" value="1"/>
</dbReference>
<dbReference type="GO" id="GO:0003700">
    <property type="term" value="F:DNA-binding transcription factor activity"/>
    <property type="evidence" value="ECO:0007669"/>
    <property type="project" value="TreeGrafter"/>
</dbReference>
<evidence type="ECO:0000313" key="7">
    <source>
        <dbReference type="Proteomes" id="UP000326702"/>
    </source>
</evidence>
<sequence length="180" mass="19561">MLQTAADLAAQSGIDVTFERIAREAGVSRTTLYRWWDSPQVLLLDALLDGARWTIEVSAGEETVARLRRHLVDGARVLSDAATGAPLRALAAGALTREDVRHAFFDHWLAPRRAAAATILDEGVARGEVRPDVDVEVVVDLLFAPLYHRAWLTRAPLDEQVVDEILALVLPSTTPPAAGP</sequence>
<keyword evidence="3" id="KW-0804">Transcription</keyword>
<feature type="domain" description="HTH tetR-type" evidence="5">
    <location>
        <begin position="1"/>
        <end position="54"/>
    </location>
</feature>
<evidence type="ECO:0000313" key="6">
    <source>
        <dbReference type="EMBL" id="QFU99532.1"/>
    </source>
</evidence>
<keyword evidence="7" id="KW-1185">Reference proteome</keyword>
<dbReference type="SUPFAM" id="SSF48498">
    <property type="entry name" value="Tetracyclin repressor-like, C-terminal domain"/>
    <property type="match status" value="1"/>
</dbReference>
<evidence type="ECO:0000259" key="5">
    <source>
        <dbReference type="PROSITE" id="PS50977"/>
    </source>
</evidence>
<dbReference type="AlphaFoldDB" id="A0A5P9QEK4"/>
<dbReference type="KEGG" id="lxl:KDY119_03063"/>
<dbReference type="Pfam" id="PF16859">
    <property type="entry name" value="TetR_C_11"/>
    <property type="match status" value="1"/>
</dbReference>
<reference evidence="6 7" key="1">
    <citation type="submission" date="2019-10" db="EMBL/GenBank/DDBJ databases">
        <title>Genome sequence of Luteimicrobium xylanilyticum HY-24.</title>
        <authorList>
            <person name="Kim D.Y."/>
            <person name="Park H.-Y."/>
        </authorList>
    </citation>
    <scope>NUCLEOTIDE SEQUENCE [LARGE SCALE GENOMIC DNA]</scope>
    <source>
        <strain evidence="6 7">HY-24</strain>
    </source>
</reference>
<dbReference type="InterPro" id="IPR001647">
    <property type="entry name" value="HTH_TetR"/>
</dbReference>
<name>A0A5P9QEK4_9MICO</name>
<keyword evidence="2 4" id="KW-0238">DNA-binding</keyword>
<dbReference type="PANTHER" id="PTHR30055:SF148">
    <property type="entry name" value="TETR-FAMILY TRANSCRIPTIONAL REGULATOR"/>
    <property type="match status" value="1"/>
</dbReference>
<proteinExistence type="predicted"/>
<dbReference type="RefSeq" id="WP_194174251.1">
    <property type="nucleotide sequence ID" value="NZ_BAABIH010000024.1"/>
</dbReference>
<dbReference type="SUPFAM" id="SSF46689">
    <property type="entry name" value="Homeodomain-like"/>
    <property type="match status" value="1"/>
</dbReference>
<dbReference type="EMBL" id="CP045529">
    <property type="protein sequence ID" value="QFU99532.1"/>
    <property type="molecule type" value="Genomic_DNA"/>
</dbReference>
<dbReference type="GO" id="GO:0000976">
    <property type="term" value="F:transcription cis-regulatory region binding"/>
    <property type="evidence" value="ECO:0007669"/>
    <property type="project" value="TreeGrafter"/>
</dbReference>
<dbReference type="InterPro" id="IPR050109">
    <property type="entry name" value="HTH-type_TetR-like_transc_reg"/>
</dbReference>
<dbReference type="Pfam" id="PF00440">
    <property type="entry name" value="TetR_N"/>
    <property type="match status" value="1"/>
</dbReference>
<dbReference type="InterPro" id="IPR036271">
    <property type="entry name" value="Tet_transcr_reg_TetR-rel_C_sf"/>
</dbReference>
<evidence type="ECO:0000256" key="1">
    <source>
        <dbReference type="ARBA" id="ARBA00023015"/>
    </source>
</evidence>
<dbReference type="Gene3D" id="1.10.10.60">
    <property type="entry name" value="Homeodomain-like"/>
    <property type="match status" value="1"/>
</dbReference>
<dbReference type="PROSITE" id="PS50977">
    <property type="entry name" value="HTH_TETR_2"/>
    <property type="match status" value="1"/>
</dbReference>
<keyword evidence="1" id="KW-0805">Transcription regulation</keyword>
<accession>A0A5P9QEK4</accession>
<feature type="DNA-binding region" description="H-T-H motif" evidence="4">
    <location>
        <begin position="17"/>
        <end position="36"/>
    </location>
</feature>